<evidence type="ECO:0000259" key="8">
    <source>
        <dbReference type="Pfam" id="PF04290"/>
    </source>
</evidence>
<reference evidence="9 10" key="1">
    <citation type="submission" date="2019-06" db="EMBL/GenBank/DDBJ databases">
        <title>Genomic Encyclopedia of Archaeal and Bacterial Type Strains, Phase II (KMG-II): from individual species to whole genera.</title>
        <authorList>
            <person name="Goeker M."/>
        </authorList>
    </citation>
    <scope>NUCLEOTIDE SEQUENCE [LARGE SCALE GENOMIC DNA]</scope>
    <source>
        <strain evidence="9 10">DSM 18423</strain>
    </source>
</reference>
<comment type="function">
    <text evidence="7">Part of the tripartite ATP-independent periplasmic (TRAP) transport system.</text>
</comment>
<dbReference type="GO" id="GO:0022857">
    <property type="term" value="F:transmembrane transporter activity"/>
    <property type="evidence" value="ECO:0007669"/>
    <property type="project" value="UniProtKB-UniRule"/>
</dbReference>
<evidence type="ECO:0000313" key="10">
    <source>
        <dbReference type="Proteomes" id="UP000320582"/>
    </source>
</evidence>
<keyword evidence="6 7" id="KW-0472">Membrane</keyword>
<comment type="subcellular location">
    <subcellularLocation>
        <location evidence="7">Cell inner membrane</location>
        <topology evidence="7">Multi-pass membrane protein</topology>
    </subcellularLocation>
    <subcellularLocation>
        <location evidence="1">Cell membrane</location>
        <topology evidence="1">Multi-pass membrane protein</topology>
    </subcellularLocation>
</comment>
<dbReference type="GO" id="GO:0005886">
    <property type="term" value="C:plasma membrane"/>
    <property type="evidence" value="ECO:0007669"/>
    <property type="project" value="UniProtKB-SubCell"/>
</dbReference>
<feature type="domain" description="Tripartite ATP-independent periplasmic transporters DctQ component" evidence="8">
    <location>
        <begin position="28"/>
        <end position="154"/>
    </location>
</feature>
<name>A0A543KH92_9RHOB</name>
<dbReference type="RefSeq" id="WP_142083101.1">
    <property type="nucleotide sequence ID" value="NZ_VFPT01000001.1"/>
</dbReference>
<feature type="transmembrane region" description="Helical" evidence="7">
    <location>
        <begin position="88"/>
        <end position="110"/>
    </location>
</feature>
<evidence type="ECO:0000256" key="1">
    <source>
        <dbReference type="ARBA" id="ARBA00004651"/>
    </source>
</evidence>
<evidence type="ECO:0000313" key="9">
    <source>
        <dbReference type="EMBL" id="TQM94434.1"/>
    </source>
</evidence>
<comment type="subunit">
    <text evidence="7">The complex comprises the extracytoplasmic solute receptor protein and the two transmembrane proteins.</text>
</comment>
<comment type="similarity">
    <text evidence="7">Belongs to the TRAP transporter small permease family.</text>
</comment>
<evidence type="ECO:0000256" key="2">
    <source>
        <dbReference type="ARBA" id="ARBA00022448"/>
    </source>
</evidence>
<proteinExistence type="inferred from homology"/>
<keyword evidence="5 7" id="KW-1133">Transmembrane helix</keyword>
<sequence length="186" mass="20666">MVLHIFELLRRINRVIALVVGLGLLVCVGYVLLEITLRRFGTSLGGTSEITGYVMAVTTAWGMGFALMELSHIRIEVLRTRFASWGRVFLDLLAMLAMSATVVIIAFRAWPVLARSITNNSRANTVLETPLWIPQSLWFGGWVWFACMCCAVTLLSIALVLQGKLGAVEGKIGIRNEVEDELEQLR</sequence>
<accession>A0A543KH92</accession>
<dbReference type="OrthoDB" id="6160477at2"/>
<dbReference type="Pfam" id="PF04290">
    <property type="entry name" value="DctQ"/>
    <property type="match status" value="1"/>
</dbReference>
<keyword evidence="3" id="KW-1003">Cell membrane</keyword>
<dbReference type="Proteomes" id="UP000320582">
    <property type="component" value="Unassembled WGS sequence"/>
</dbReference>
<feature type="transmembrane region" description="Helical" evidence="7">
    <location>
        <begin position="52"/>
        <end position="68"/>
    </location>
</feature>
<evidence type="ECO:0000256" key="3">
    <source>
        <dbReference type="ARBA" id="ARBA00022475"/>
    </source>
</evidence>
<organism evidence="9 10">
    <name type="scientific">Roseinatronobacter monicus</name>
    <dbReference type="NCBI Taxonomy" id="393481"/>
    <lineage>
        <taxon>Bacteria</taxon>
        <taxon>Pseudomonadati</taxon>
        <taxon>Pseudomonadota</taxon>
        <taxon>Alphaproteobacteria</taxon>
        <taxon>Rhodobacterales</taxon>
        <taxon>Paracoccaceae</taxon>
        <taxon>Roseinatronobacter</taxon>
    </lineage>
</organism>
<evidence type="ECO:0000256" key="7">
    <source>
        <dbReference type="RuleBase" id="RU369079"/>
    </source>
</evidence>
<dbReference type="AlphaFoldDB" id="A0A543KH92"/>
<dbReference type="InterPro" id="IPR055348">
    <property type="entry name" value="DctQ"/>
</dbReference>
<dbReference type="EMBL" id="VFPT01000001">
    <property type="protein sequence ID" value="TQM94434.1"/>
    <property type="molecule type" value="Genomic_DNA"/>
</dbReference>
<feature type="transmembrane region" description="Helical" evidence="7">
    <location>
        <begin position="137"/>
        <end position="161"/>
    </location>
</feature>
<keyword evidence="7" id="KW-0997">Cell inner membrane</keyword>
<feature type="transmembrane region" description="Helical" evidence="7">
    <location>
        <begin position="12"/>
        <end position="32"/>
    </location>
</feature>
<gene>
    <name evidence="9" type="ORF">BD293_3112</name>
</gene>
<keyword evidence="4 7" id="KW-0812">Transmembrane</keyword>
<evidence type="ECO:0000256" key="6">
    <source>
        <dbReference type="ARBA" id="ARBA00023136"/>
    </source>
</evidence>
<protein>
    <recommendedName>
        <fullName evidence="7">TRAP transporter small permease protein</fullName>
    </recommendedName>
</protein>
<evidence type="ECO:0000256" key="5">
    <source>
        <dbReference type="ARBA" id="ARBA00022989"/>
    </source>
</evidence>
<evidence type="ECO:0000256" key="4">
    <source>
        <dbReference type="ARBA" id="ARBA00022692"/>
    </source>
</evidence>
<comment type="caution">
    <text evidence="9">The sequence shown here is derived from an EMBL/GenBank/DDBJ whole genome shotgun (WGS) entry which is preliminary data.</text>
</comment>
<keyword evidence="2 7" id="KW-0813">Transport</keyword>
<keyword evidence="10" id="KW-1185">Reference proteome</keyword>